<dbReference type="Proteomes" id="UP000075882">
    <property type="component" value="Unassembled WGS sequence"/>
</dbReference>
<name>A0A8W7PBF1_ANOCL</name>
<dbReference type="AlphaFoldDB" id="A0A8W7PBF1"/>
<dbReference type="EnsemblMetazoa" id="ACOM028888-RA">
    <property type="protein sequence ID" value="ACOM028888-PA.1"/>
    <property type="gene ID" value="ACOM028888"/>
</dbReference>
<sequence length="119" mass="12042">MHGTTPLEPSEIHIGRPVVRFLPSDGKITCAVSVVAGCVGLLVAELPLEAASFTARAAVSDTVSGGSPCPPSVDVPLVPGAAAVCQESRFLAPREPEPPEPEELVVPGSVPIVGALVLS</sequence>
<organism evidence="1">
    <name type="scientific">Anopheles coluzzii</name>
    <name type="common">African malaria mosquito</name>
    <dbReference type="NCBI Taxonomy" id="1518534"/>
    <lineage>
        <taxon>Eukaryota</taxon>
        <taxon>Metazoa</taxon>
        <taxon>Ecdysozoa</taxon>
        <taxon>Arthropoda</taxon>
        <taxon>Hexapoda</taxon>
        <taxon>Insecta</taxon>
        <taxon>Pterygota</taxon>
        <taxon>Neoptera</taxon>
        <taxon>Endopterygota</taxon>
        <taxon>Diptera</taxon>
        <taxon>Nematocera</taxon>
        <taxon>Culicoidea</taxon>
        <taxon>Culicidae</taxon>
        <taxon>Anophelinae</taxon>
        <taxon>Anopheles</taxon>
    </lineage>
</organism>
<evidence type="ECO:0000313" key="1">
    <source>
        <dbReference type="EnsemblMetazoa" id="ACOM028888-PA.1"/>
    </source>
</evidence>
<protein>
    <submittedName>
        <fullName evidence="1">Uncharacterized protein</fullName>
    </submittedName>
</protein>
<accession>A0A8W7PBF1</accession>
<reference evidence="1" key="1">
    <citation type="submission" date="2022-08" db="UniProtKB">
        <authorList>
            <consortium name="EnsemblMetazoa"/>
        </authorList>
    </citation>
    <scope>IDENTIFICATION</scope>
</reference>
<proteinExistence type="predicted"/>